<feature type="coiled-coil region" evidence="1">
    <location>
        <begin position="64"/>
        <end position="93"/>
    </location>
</feature>
<keyword evidence="3" id="KW-1185">Reference proteome</keyword>
<accession>A0A1C4BXC0</accession>
<sequence>MTAKKKTRSDSTTAVIRAMDNAAKNTIEPPEHAGLTAKARPFWDANIKSKSLDLWTDTDLIECADLCNNQLRILELRKELAKENKKIGEERNSNEIKRIDKQITDLGRLVAAQKRNLQIHSHATNGESRDQVNHNKNEQEARRYLGKHDDGLLATPIH</sequence>
<dbReference type="RefSeq" id="WP_091123731.1">
    <property type="nucleotide sequence ID" value="NZ_FMBA01000026.1"/>
</dbReference>
<evidence type="ECO:0000313" key="2">
    <source>
        <dbReference type="EMBL" id="SCC11402.1"/>
    </source>
</evidence>
<proteinExistence type="predicted"/>
<evidence type="ECO:0000256" key="1">
    <source>
        <dbReference type="SAM" id="Coils"/>
    </source>
</evidence>
<dbReference type="OrthoDB" id="6446772at2"/>
<evidence type="ECO:0008006" key="4">
    <source>
        <dbReference type="Google" id="ProtNLM"/>
    </source>
</evidence>
<evidence type="ECO:0000313" key="3">
    <source>
        <dbReference type="Proteomes" id="UP000199698"/>
    </source>
</evidence>
<organism evidence="2 3">
    <name type="scientific">Gilliamella intestini</name>
    <dbReference type="NCBI Taxonomy" id="1798183"/>
    <lineage>
        <taxon>Bacteria</taxon>
        <taxon>Pseudomonadati</taxon>
        <taxon>Pseudomonadota</taxon>
        <taxon>Gammaproteobacteria</taxon>
        <taxon>Orbales</taxon>
        <taxon>Orbaceae</taxon>
        <taxon>Gilliamella</taxon>
    </lineage>
</organism>
<reference evidence="3" key="1">
    <citation type="submission" date="2016-08" db="EMBL/GenBank/DDBJ databases">
        <authorList>
            <person name="Varghese N."/>
            <person name="Submissions Spin"/>
        </authorList>
    </citation>
    <scope>NUCLEOTIDE SEQUENCE [LARGE SCALE GENOMIC DNA]</scope>
    <source>
        <strain evidence="3">R-53144</strain>
    </source>
</reference>
<keyword evidence="1" id="KW-0175">Coiled coil</keyword>
<name>A0A1C4BXC0_9GAMM</name>
<gene>
    <name evidence="2" type="ORF">GA0061080_102624</name>
</gene>
<dbReference type="Proteomes" id="UP000199698">
    <property type="component" value="Unassembled WGS sequence"/>
</dbReference>
<protein>
    <recommendedName>
        <fullName evidence="4">Terminase small subunit</fullName>
    </recommendedName>
</protein>
<dbReference type="STRING" id="1798183.GA0061080_102624"/>
<dbReference type="AlphaFoldDB" id="A0A1C4BXC0"/>
<dbReference type="EMBL" id="FMBA01000026">
    <property type="protein sequence ID" value="SCC11402.1"/>
    <property type="molecule type" value="Genomic_DNA"/>
</dbReference>